<dbReference type="InterPro" id="IPR002549">
    <property type="entry name" value="AI-2E-like"/>
</dbReference>
<keyword evidence="10" id="KW-1185">Reference proteome</keyword>
<dbReference type="GO" id="GO:0005886">
    <property type="term" value="C:plasma membrane"/>
    <property type="evidence" value="ECO:0007669"/>
    <property type="project" value="UniProtKB-SubCell"/>
</dbReference>
<evidence type="ECO:0000256" key="3">
    <source>
        <dbReference type="ARBA" id="ARBA00022448"/>
    </source>
</evidence>
<keyword evidence="7 8" id="KW-0472">Membrane</keyword>
<protein>
    <submittedName>
        <fullName evidence="9">Predicted PurR-regulated permease PerM</fullName>
    </submittedName>
</protein>
<keyword evidence="5 8" id="KW-0812">Transmembrane</keyword>
<dbReference type="Proteomes" id="UP000317593">
    <property type="component" value="Unassembled WGS sequence"/>
</dbReference>
<organism evidence="9 10">
    <name type="scientific">Fodinibius sediminis</name>
    <dbReference type="NCBI Taxonomy" id="1214077"/>
    <lineage>
        <taxon>Bacteria</taxon>
        <taxon>Pseudomonadati</taxon>
        <taxon>Balneolota</taxon>
        <taxon>Balneolia</taxon>
        <taxon>Balneolales</taxon>
        <taxon>Balneolaceae</taxon>
        <taxon>Fodinibius</taxon>
    </lineage>
</organism>
<keyword evidence="6 8" id="KW-1133">Transmembrane helix</keyword>
<sequence>MVTVNNKRNFKNQDQRAVTGTTSIGLFTSAVVIPANQLIMEKYPLALRYLIRLLLLFTVVTALIMTRQLLVPLFLSILFAYLLYPAAHKMEQGQFPRIATNLILIVGSFTLLVGVIYGIALLIVTFTEDLPEIKEQLDTNITRFRWALGRTFGVTAEQLDSVVESIRGSGQYIAEFFTGTANTILTVGLLPVYTFLLLFYRNKFQDFVFQLVPDSQHQVTRAIIDQAAEVVPKYLKGLFMVCFILIGLNSLGFYLIGVNYALLLGLIAAIFNLIPYLGTVIGYGIALLFVLATQSPTLALGVIGQFFVVQFIENNILTPNITGSYVQINPLVTILSLIAGGMIWGLPGMFMVIPYLAMLKIVCENIESLKPIGFLLGTRGTEEHSLTLQSFIKIGSDNS</sequence>
<feature type="transmembrane region" description="Helical" evidence="8">
    <location>
        <begin position="70"/>
        <end position="87"/>
    </location>
</feature>
<evidence type="ECO:0000313" key="10">
    <source>
        <dbReference type="Proteomes" id="UP000317593"/>
    </source>
</evidence>
<keyword evidence="4" id="KW-1003">Cell membrane</keyword>
<proteinExistence type="inferred from homology"/>
<comment type="subcellular location">
    <subcellularLocation>
        <location evidence="1">Cell membrane</location>
        <topology evidence="1">Multi-pass membrane protein</topology>
    </subcellularLocation>
</comment>
<evidence type="ECO:0000313" key="9">
    <source>
        <dbReference type="EMBL" id="SMO68291.1"/>
    </source>
</evidence>
<evidence type="ECO:0000256" key="8">
    <source>
        <dbReference type="SAM" id="Phobius"/>
    </source>
</evidence>
<dbReference type="EMBL" id="FXTH01000009">
    <property type="protein sequence ID" value="SMO68291.1"/>
    <property type="molecule type" value="Genomic_DNA"/>
</dbReference>
<feature type="transmembrane region" description="Helical" evidence="8">
    <location>
        <begin position="176"/>
        <end position="200"/>
    </location>
</feature>
<accession>A0A521DB35</accession>
<dbReference type="GO" id="GO:0055085">
    <property type="term" value="P:transmembrane transport"/>
    <property type="evidence" value="ECO:0007669"/>
    <property type="project" value="TreeGrafter"/>
</dbReference>
<dbReference type="Pfam" id="PF01594">
    <property type="entry name" value="AI-2E_transport"/>
    <property type="match status" value="1"/>
</dbReference>
<feature type="transmembrane region" description="Helical" evidence="8">
    <location>
        <begin position="99"/>
        <end position="124"/>
    </location>
</feature>
<gene>
    <name evidence="9" type="ORF">SAMN06265218_10924</name>
</gene>
<evidence type="ECO:0000256" key="6">
    <source>
        <dbReference type="ARBA" id="ARBA00022989"/>
    </source>
</evidence>
<dbReference type="PANTHER" id="PTHR21716">
    <property type="entry name" value="TRANSMEMBRANE PROTEIN"/>
    <property type="match status" value="1"/>
</dbReference>
<comment type="similarity">
    <text evidence="2">Belongs to the autoinducer-2 exporter (AI-2E) (TC 2.A.86) family.</text>
</comment>
<dbReference type="PANTHER" id="PTHR21716:SF53">
    <property type="entry name" value="PERMEASE PERM-RELATED"/>
    <property type="match status" value="1"/>
</dbReference>
<keyword evidence="3" id="KW-0813">Transport</keyword>
<evidence type="ECO:0000256" key="4">
    <source>
        <dbReference type="ARBA" id="ARBA00022475"/>
    </source>
</evidence>
<feature type="transmembrane region" description="Helical" evidence="8">
    <location>
        <begin position="337"/>
        <end position="357"/>
    </location>
</feature>
<reference evidence="9 10" key="1">
    <citation type="submission" date="2017-05" db="EMBL/GenBank/DDBJ databases">
        <authorList>
            <person name="Varghese N."/>
            <person name="Submissions S."/>
        </authorList>
    </citation>
    <scope>NUCLEOTIDE SEQUENCE [LARGE SCALE GENOMIC DNA]</scope>
    <source>
        <strain evidence="9 10">DSM 21194</strain>
    </source>
</reference>
<evidence type="ECO:0000256" key="5">
    <source>
        <dbReference type="ARBA" id="ARBA00022692"/>
    </source>
</evidence>
<evidence type="ECO:0000256" key="1">
    <source>
        <dbReference type="ARBA" id="ARBA00004651"/>
    </source>
</evidence>
<feature type="transmembrane region" description="Helical" evidence="8">
    <location>
        <begin position="238"/>
        <end position="256"/>
    </location>
</feature>
<evidence type="ECO:0000256" key="7">
    <source>
        <dbReference type="ARBA" id="ARBA00023136"/>
    </source>
</evidence>
<dbReference type="PRINTS" id="PR00173">
    <property type="entry name" value="EDTRNSPORT"/>
</dbReference>
<feature type="transmembrane region" description="Helical" evidence="8">
    <location>
        <begin position="298"/>
        <end position="317"/>
    </location>
</feature>
<dbReference type="OrthoDB" id="9793390at2"/>
<evidence type="ECO:0000256" key="2">
    <source>
        <dbReference type="ARBA" id="ARBA00009773"/>
    </source>
</evidence>
<dbReference type="AlphaFoldDB" id="A0A521DB35"/>
<feature type="transmembrane region" description="Helical" evidence="8">
    <location>
        <begin position="262"/>
        <end position="291"/>
    </location>
</feature>
<feature type="transmembrane region" description="Helical" evidence="8">
    <location>
        <begin position="20"/>
        <end position="39"/>
    </location>
</feature>
<name>A0A521DB35_9BACT</name>